<comment type="domain">
    <text evidence="12">Has 2 endonuclease domains. The discontinuous RuvC-like domain cleaves the target DNA noncomplementary to crRNA while the HNH nuclease domain cleaves the target DNA complementary to crRNA.</text>
</comment>
<evidence type="ECO:0000256" key="5">
    <source>
        <dbReference type="ARBA" id="ARBA00022801"/>
    </source>
</evidence>
<keyword evidence="2 12" id="KW-0540">Nuclease</keyword>
<dbReference type="PROSITE" id="PS51749">
    <property type="entry name" value="HNH_CAS9"/>
    <property type="match status" value="1"/>
</dbReference>
<accession>A0A518C2Q4</accession>
<dbReference type="NCBIfam" id="TIGR01865">
    <property type="entry name" value="cas_Csn1"/>
    <property type="match status" value="1"/>
</dbReference>
<dbReference type="InterPro" id="IPR033114">
    <property type="entry name" value="HNH_CAS9"/>
</dbReference>
<dbReference type="HAMAP" id="MF_01480">
    <property type="entry name" value="Cas9"/>
    <property type="match status" value="1"/>
</dbReference>
<name>A0A518C2Q4_9BACT</name>
<feature type="binding site" evidence="12">
    <location>
        <position position="516"/>
    </location>
    <ligand>
        <name>Mg(2+)</name>
        <dbReference type="ChEBI" id="CHEBI:18420"/>
        <label>1</label>
    </ligand>
</feature>
<feature type="binding site" evidence="12">
    <location>
        <position position="9"/>
    </location>
    <ligand>
        <name>Mg(2+)</name>
        <dbReference type="ChEBI" id="CHEBI:18420"/>
        <label>2</label>
    </ligand>
</feature>
<dbReference type="Gene3D" id="1.10.30.50">
    <property type="match status" value="1"/>
</dbReference>
<feature type="region of interest" description="Disordered" evidence="13">
    <location>
        <begin position="860"/>
        <end position="879"/>
    </location>
</feature>
<comment type="subunit">
    <text evidence="11 12">Monomer. Binds crRNA and tracrRNA.</text>
</comment>
<evidence type="ECO:0000259" key="14">
    <source>
        <dbReference type="PROSITE" id="PS51749"/>
    </source>
</evidence>
<feature type="binding site" evidence="12">
    <location>
        <position position="516"/>
    </location>
    <ligand>
        <name>Mg(2+)</name>
        <dbReference type="ChEBI" id="CHEBI:18420"/>
        <label>2</label>
    </ligand>
</feature>
<feature type="active site" description="For RuvC-like nuclease domain" evidence="12">
    <location>
        <position position="9"/>
    </location>
</feature>
<evidence type="ECO:0000256" key="1">
    <source>
        <dbReference type="ARBA" id="ARBA00001946"/>
    </source>
</evidence>
<keyword evidence="8 12" id="KW-0051">Antiviral defense</keyword>
<dbReference type="InterPro" id="IPR036397">
    <property type="entry name" value="RNaseH_sf"/>
</dbReference>
<comment type="function">
    <text evidence="12">CRISPR (clustered regularly interspaced short palindromic repeat) is an adaptive immune system that provides protection against mobile genetic elements (viruses, transposable elements and conjugative plasmids). CRISPR clusters contain spacers, sequences complementary to antecedent mobile elements, and target invading nucleic acids. CRISPR clusters are transcribed and processed into CRISPR RNA (crRNA). In type II CRISPR systems correct processing of pre-crRNA requires a trans-encoded small RNA (tracrRNA), endogenous ribonuclease 3 (rnc) and this protein. The tracrRNA serves as a guide for ribonuclease 3-aided processing of pre-crRNA. Subsequently Cas9/crRNA/tracrRNA endonucleolytically cleaves linear or circular dsDNA target complementary to the spacer; Cas9 is inactive in the absence of the 2 guide RNAs (gRNA). Cas9 recognizes the protospacer adjacent motif (PAM) in the CRISPR repeat sequences to help distinguish self versus nonself, as targets within the bacterial CRISPR locus do not have PAMs. PAM recognition is also required for catalytic activity.</text>
</comment>
<keyword evidence="10" id="KW-0464">Manganese</keyword>
<evidence type="ECO:0000256" key="8">
    <source>
        <dbReference type="ARBA" id="ARBA00023118"/>
    </source>
</evidence>
<keyword evidence="3 12" id="KW-0479">Metal-binding</keyword>
<dbReference type="GO" id="GO:0003677">
    <property type="term" value="F:DNA binding"/>
    <property type="evidence" value="ECO:0007669"/>
    <property type="project" value="UniProtKB-UniRule"/>
</dbReference>
<evidence type="ECO:0000256" key="12">
    <source>
        <dbReference type="HAMAP-Rule" id="MF_01480"/>
    </source>
</evidence>
<dbReference type="Pfam" id="PF18470">
    <property type="entry name" value="Cas9_a"/>
    <property type="match status" value="1"/>
</dbReference>
<dbReference type="GO" id="GO:0046872">
    <property type="term" value="F:metal ion binding"/>
    <property type="evidence" value="ECO:0007669"/>
    <property type="project" value="UniProtKB-UniRule"/>
</dbReference>
<dbReference type="EC" id="3.1.-.-" evidence="12"/>
<feature type="binding site" evidence="12">
    <location>
        <position position="9"/>
    </location>
    <ligand>
        <name>Mg(2+)</name>
        <dbReference type="ChEBI" id="CHEBI:18420"/>
        <label>1</label>
    </ligand>
</feature>
<evidence type="ECO:0000256" key="11">
    <source>
        <dbReference type="ARBA" id="ARBA00046380"/>
    </source>
</evidence>
<evidence type="ECO:0000256" key="2">
    <source>
        <dbReference type="ARBA" id="ARBA00022722"/>
    </source>
</evidence>
<dbReference type="InterPro" id="IPR028629">
    <property type="entry name" value="Cas9"/>
</dbReference>
<evidence type="ECO:0000256" key="6">
    <source>
        <dbReference type="ARBA" id="ARBA00022842"/>
    </source>
</evidence>
<keyword evidence="7 12" id="KW-0694">RNA-binding</keyword>
<dbReference type="Pfam" id="PF18541">
    <property type="entry name" value="RuvC_III"/>
    <property type="match status" value="1"/>
</dbReference>
<evidence type="ECO:0000313" key="15">
    <source>
        <dbReference type="EMBL" id="QDU73502.1"/>
    </source>
</evidence>
<reference evidence="16" key="1">
    <citation type="submission" date="2019-02" db="EMBL/GenBank/DDBJ databases">
        <title>Deep-cultivation of Planctomycetes and their phenomic and genomic characterization uncovers novel biology.</title>
        <authorList>
            <person name="Wiegand S."/>
            <person name="Jogler M."/>
            <person name="Boedeker C."/>
            <person name="Pinto D."/>
            <person name="Vollmers J."/>
            <person name="Rivas-Marin E."/>
            <person name="Kohn T."/>
            <person name="Peeters S.H."/>
            <person name="Heuer A."/>
            <person name="Rast P."/>
            <person name="Oberbeckmann S."/>
            <person name="Bunk B."/>
            <person name="Jeske O."/>
            <person name="Meyerdierks A."/>
            <person name="Storesund J.E."/>
            <person name="Kallscheuer N."/>
            <person name="Luecker S."/>
            <person name="Lage O.M."/>
            <person name="Pohl T."/>
            <person name="Merkel B.J."/>
            <person name="Hornburger P."/>
            <person name="Mueller R.-W."/>
            <person name="Bruemmer F."/>
            <person name="Labrenz M."/>
            <person name="Spormann A.M."/>
            <person name="Op den Camp H."/>
            <person name="Overmann J."/>
            <person name="Amann R."/>
            <person name="Jetten M.S.M."/>
            <person name="Mascher T."/>
            <person name="Medema M.H."/>
            <person name="Devos D.P."/>
            <person name="Kaster A.-K."/>
            <person name="Ovreas L."/>
            <person name="Rohde M."/>
            <person name="Galperin M.Y."/>
            <person name="Jogler C."/>
        </authorList>
    </citation>
    <scope>NUCLEOTIDE SEQUENCE [LARGE SCALE GENOMIC DNA]</scope>
    <source>
        <strain evidence="16">Pan97</strain>
    </source>
</reference>
<evidence type="ECO:0000256" key="4">
    <source>
        <dbReference type="ARBA" id="ARBA00022759"/>
    </source>
</evidence>
<keyword evidence="5 12" id="KW-0378">Hydrolase</keyword>
<dbReference type="GO" id="GO:0004519">
    <property type="term" value="F:endonuclease activity"/>
    <property type="evidence" value="ECO:0007669"/>
    <property type="project" value="UniProtKB-UniRule"/>
</dbReference>
<dbReference type="EMBL" id="CP036289">
    <property type="protein sequence ID" value="QDU73502.1"/>
    <property type="molecule type" value="Genomic_DNA"/>
</dbReference>
<evidence type="ECO:0000256" key="13">
    <source>
        <dbReference type="SAM" id="MobiDB-lite"/>
    </source>
</evidence>
<evidence type="ECO:0000313" key="16">
    <source>
        <dbReference type="Proteomes" id="UP000318626"/>
    </source>
</evidence>
<comment type="similarity">
    <text evidence="12">Belongs to the CRISPR-associated Cas9 family.</text>
</comment>
<dbReference type="GO" id="GO:0043571">
    <property type="term" value="P:maintenance of CRISPR repeat elements"/>
    <property type="evidence" value="ECO:0007669"/>
    <property type="project" value="UniProtKB-UniRule"/>
</dbReference>
<feature type="active site" description="Proton acceptor for HNH nuclease domain" evidence="12">
    <location>
        <position position="594"/>
    </location>
</feature>
<comment type="cofactor">
    <cofactor evidence="1 12">
        <name>Mg(2+)</name>
        <dbReference type="ChEBI" id="CHEBI:18420"/>
    </cofactor>
</comment>
<dbReference type="InterPro" id="IPR041383">
    <property type="entry name" value="RuvC_III"/>
</dbReference>
<dbReference type="RefSeq" id="WP_144970384.1">
    <property type="nucleotide sequence ID" value="NZ_CP036289.1"/>
</dbReference>
<feature type="region of interest" description="Disordered" evidence="13">
    <location>
        <begin position="37"/>
        <end position="57"/>
    </location>
</feature>
<dbReference type="Proteomes" id="UP000318626">
    <property type="component" value="Chromosome"/>
</dbReference>
<dbReference type="GO" id="GO:0051607">
    <property type="term" value="P:defense response to virus"/>
    <property type="evidence" value="ECO:0007669"/>
    <property type="project" value="UniProtKB-UniRule"/>
</dbReference>
<protein>
    <recommendedName>
        <fullName evidence="12">CRISPR-associated endonuclease Cas9</fullName>
        <ecNumber evidence="12">3.1.-.-</ecNumber>
    </recommendedName>
</protein>
<feature type="binding site" evidence="12">
    <location>
        <position position="512"/>
    </location>
    <ligand>
        <name>Mg(2+)</name>
        <dbReference type="ChEBI" id="CHEBI:18420"/>
        <label>1</label>
    </ligand>
</feature>
<keyword evidence="4 12" id="KW-0255">Endonuclease</keyword>
<dbReference type="OrthoDB" id="9757607at2"/>
<dbReference type="GO" id="GO:0016787">
    <property type="term" value="F:hydrolase activity"/>
    <property type="evidence" value="ECO:0007669"/>
    <property type="project" value="UniProtKB-KW"/>
</dbReference>
<sequence length="1042" mass="119720">MSDLILGLDIGPTSLGWALFSENTLVDCGVRIFPEGVDRDQQGGEKSKSQSRRVARGIRRQIRRRAQRIRQLTKALVDAGLFPVEPQEQEKVLSRNPYELRAKALREELSPHELGRVFLHLAKRRGFLSNRTTDRSGGSELKGIKADMAQLDADITSAGYETLGEYLYHLGSGNDAFPVRLRGRHTLRAMYEHEFEKIWNAQANYHPKLLTVKLRYGQEGKSSYPLTPVARRKDESLLERFGLHGLLFFQRKMYWPKSIIGRCDLEPREKRCPKADRLAQRFRILQEVNNLRLISPADRKEYTFAEFLGPDSDKKLVDYLCEAKERTFPQIRKKFKLPESIQFNYERGERSKLKGHETDALFNGKNGLGKKRWSEIADRVKDEIIRIVLEEDREDIALLKLTNECGLTSEEAQKAASLHLPSGYTNYSRLAISKLLPHLEIGMPLMGNDASDSALHAAGYLRPDEREVRQYDLLPEPPDVPNPLVRQALYEIRKVINSLIREYGNLGTIRVELAREAKKSAEERTQIRIANAKRERENAKIAKALQDMSPAIKPTRRNIQRYLLWQEQGGVCIYSGKSISQAQLFNSGEVDVDHILPRWRSLDDSMSNKVICHRSINNEKADRTPWEWLSHNKEHFDELLLRTQKLPYGKRQRFIKQDVELNEFVERQLRDTTYISRLLAQYLKGLGVPITTVKGSMTAELRHHWGLNALLNEDGSKKKNRSDHRHHAIDAIVIGLTDAKRLHALANARGKDVELPWKDLRHDVAKALGRMNVSHRVRRRIQGALHEATIYGPTQKKERPIPSEQRPWAKDWIEDQQVVVRRKSVSDLTNTKHLAKIRDKATRQILEDHLLRQKIDPAKPGAIPKEAFTGSNTPQMPSGVPIKKVRMVEEGQTFRPIREGDNRQLTKPGSNHHIAYFAVEENGEEVWKGEVTVMWDAARRAKDLDKCGSMVCRDDGHQGRFVMSLSIGEMFEMTQDDGEIVLCVVRKIDQRSRRVFYKKHTDARPVADLNYDNLYLTPKNMQLRDARKVTVTPLGQIRDASD</sequence>
<feature type="binding site" evidence="12">
    <location>
        <position position="727"/>
    </location>
    <ligand>
        <name>Mg(2+)</name>
        <dbReference type="ChEBI" id="CHEBI:18420"/>
        <label>2</label>
    </ligand>
</feature>
<feature type="compositionally biased region" description="Basic and acidic residues" evidence="13">
    <location>
        <begin position="37"/>
        <end position="48"/>
    </location>
</feature>
<dbReference type="SMR" id="A0A518C2Q4"/>
<dbReference type="KEGG" id="bvo:Pan97_04750"/>
<feature type="domain" description="HNH Cas9-type" evidence="14">
    <location>
        <begin position="520"/>
        <end position="669"/>
    </location>
</feature>
<gene>
    <name evidence="15" type="primary">cas9_1</name>
    <name evidence="12" type="synonym">cas9</name>
    <name evidence="15" type="ORF">Pan97_04750</name>
</gene>
<dbReference type="AlphaFoldDB" id="A0A518C2Q4"/>
<evidence type="ECO:0000256" key="7">
    <source>
        <dbReference type="ARBA" id="ARBA00022884"/>
    </source>
</evidence>
<evidence type="ECO:0000256" key="9">
    <source>
        <dbReference type="ARBA" id="ARBA00023125"/>
    </source>
</evidence>
<dbReference type="GO" id="GO:0003723">
    <property type="term" value="F:RNA binding"/>
    <property type="evidence" value="ECO:0007669"/>
    <property type="project" value="UniProtKB-UniRule"/>
</dbReference>
<evidence type="ECO:0000256" key="3">
    <source>
        <dbReference type="ARBA" id="ARBA00022723"/>
    </source>
</evidence>
<dbReference type="InterPro" id="IPR003615">
    <property type="entry name" value="HNH_nuc"/>
</dbReference>
<keyword evidence="16" id="KW-1185">Reference proteome</keyword>
<keyword evidence="6 12" id="KW-0460">Magnesium</keyword>
<dbReference type="Pfam" id="PF13395">
    <property type="entry name" value="HNH_4"/>
    <property type="match status" value="1"/>
</dbReference>
<dbReference type="Gene3D" id="3.30.420.10">
    <property type="entry name" value="Ribonuclease H-like superfamily/Ribonuclease H"/>
    <property type="match status" value="2"/>
</dbReference>
<evidence type="ECO:0000256" key="10">
    <source>
        <dbReference type="ARBA" id="ARBA00023211"/>
    </source>
</evidence>
<dbReference type="InterPro" id="IPR040619">
    <property type="entry name" value="Cas9_alpha-helical_lobe"/>
</dbReference>
<proteinExistence type="inferred from homology"/>
<organism evidence="15 16">
    <name type="scientific">Bremerella volcania</name>
    <dbReference type="NCBI Taxonomy" id="2527984"/>
    <lineage>
        <taxon>Bacteria</taxon>
        <taxon>Pseudomonadati</taxon>
        <taxon>Planctomycetota</taxon>
        <taxon>Planctomycetia</taxon>
        <taxon>Pirellulales</taxon>
        <taxon>Pirellulaceae</taxon>
        <taxon>Bremerella</taxon>
    </lineage>
</organism>
<keyword evidence="9 12" id="KW-0238">DNA-binding</keyword>